<evidence type="ECO:0000259" key="1">
    <source>
        <dbReference type="PROSITE" id="PS51029"/>
    </source>
</evidence>
<accession>A0A2S2PYW5</accession>
<gene>
    <name evidence="4" type="primary">LOC112685256</name>
    <name evidence="2" type="ORF">g.28070</name>
</gene>
<evidence type="ECO:0000313" key="4">
    <source>
        <dbReference type="RefSeq" id="XP_025412872.1"/>
    </source>
</evidence>
<organism evidence="2">
    <name type="scientific">Sipha flava</name>
    <name type="common">yellow sugarcane aphid</name>
    <dbReference type="NCBI Taxonomy" id="143950"/>
    <lineage>
        <taxon>Eukaryota</taxon>
        <taxon>Metazoa</taxon>
        <taxon>Ecdysozoa</taxon>
        <taxon>Arthropoda</taxon>
        <taxon>Hexapoda</taxon>
        <taxon>Insecta</taxon>
        <taxon>Pterygota</taxon>
        <taxon>Neoptera</taxon>
        <taxon>Paraneoptera</taxon>
        <taxon>Hemiptera</taxon>
        <taxon>Sternorrhyncha</taxon>
        <taxon>Aphidomorpha</taxon>
        <taxon>Aphidoidea</taxon>
        <taxon>Aphididae</taxon>
        <taxon>Sipha</taxon>
    </lineage>
</organism>
<evidence type="ECO:0000313" key="3">
    <source>
        <dbReference type="Proteomes" id="UP000694846"/>
    </source>
</evidence>
<dbReference type="PROSITE" id="PS51029">
    <property type="entry name" value="MADF"/>
    <property type="match status" value="1"/>
</dbReference>
<reference evidence="2" key="1">
    <citation type="submission" date="2018-04" db="EMBL/GenBank/DDBJ databases">
        <title>Transcriptome assembly of Sipha flava.</title>
        <authorList>
            <person name="Scully E.D."/>
            <person name="Geib S.M."/>
            <person name="Palmer N.A."/>
            <person name="Koch K."/>
            <person name="Bradshaw J."/>
            <person name="Heng-Moss T."/>
            <person name="Sarath G."/>
        </authorList>
    </citation>
    <scope>NUCLEOTIDE SEQUENCE</scope>
</reference>
<keyword evidence="3" id="KW-1185">Reference proteome</keyword>
<dbReference type="InterPro" id="IPR006578">
    <property type="entry name" value="MADF-dom"/>
</dbReference>
<dbReference type="AlphaFoldDB" id="A0A2S2PYW5"/>
<dbReference type="EMBL" id="GGMS01001532">
    <property type="protein sequence ID" value="MBY70735.1"/>
    <property type="molecule type" value="Transcribed_RNA"/>
</dbReference>
<dbReference type="SMART" id="SM00595">
    <property type="entry name" value="MADF"/>
    <property type="match status" value="1"/>
</dbReference>
<dbReference type="RefSeq" id="XP_025412872.1">
    <property type="nucleotide sequence ID" value="XM_025557087.1"/>
</dbReference>
<sequence length="182" mass="20898">MAKKKKREQLLYFIDAYRSLPELWDIECPSYSNRIKKAAAYNVLIEKLKPLEPDAVRDSVKKINNLRSTFRKELKKVNDSKRSSAGSDDVYVPSLWYFNELMFLVDQETPDTSELTFAVDNAVDNENGQNSASVPLSEFISPGLTHTSFSAPPSKKKRRPFLHHTIFLLKPRGIWKLKTMSS</sequence>
<dbReference type="GeneID" id="112685256"/>
<dbReference type="Pfam" id="PF10545">
    <property type="entry name" value="MADF_DNA_bdg"/>
    <property type="match status" value="1"/>
</dbReference>
<protein>
    <submittedName>
        <fullName evidence="4">Uncharacterized protein LOC112685256</fullName>
    </submittedName>
</protein>
<proteinExistence type="predicted"/>
<name>A0A2S2PYW5_9HEMI</name>
<dbReference type="Proteomes" id="UP000694846">
    <property type="component" value="Unplaced"/>
</dbReference>
<feature type="domain" description="MADF" evidence="1">
    <location>
        <begin position="12"/>
        <end position="109"/>
    </location>
</feature>
<evidence type="ECO:0000313" key="2">
    <source>
        <dbReference type="EMBL" id="MBY70735.1"/>
    </source>
</evidence>
<dbReference type="OrthoDB" id="6629425at2759"/>
<dbReference type="PANTHER" id="PTHR21505:SF8">
    <property type="entry name" value="DPT-YFP REPRESSOR BY OVEREXPRESSION, ISOFORM D-RELATED"/>
    <property type="match status" value="1"/>
</dbReference>
<reference evidence="4" key="2">
    <citation type="submission" date="2025-04" db="UniProtKB">
        <authorList>
            <consortium name="RefSeq"/>
        </authorList>
    </citation>
    <scope>IDENTIFICATION</scope>
    <source>
        <tissue evidence="4">Whole body</tissue>
    </source>
</reference>
<dbReference type="PANTHER" id="PTHR21505">
    <property type="entry name" value="MADF DOMAIN-CONTAINING PROTEIN-RELATED"/>
    <property type="match status" value="1"/>
</dbReference>